<dbReference type="AlphaFoldDB" id="A0A6C0I2M6"/>
<protein>
    <submittedName>
        <fullName evidence="1">Uncharacterized protein</fullName>
    </submittedName>
</protein>
<dbReference type="EMBL" id="MN740073">
    <property type="protein sequence ID" value="QHT86606.1"/>
    <property type="molecule type" value="Genomic_DNA"/>
</dbReference>
<name>A0A6C0I2M6_9ZZZZ</name>
<accession>A0A6C0I2M6</accession>
<proteinExistence type="predicted"/>
<organism evidence="1">
    <name type="scientific">viral metagenome</name>
    <dbReference type="NCBI Taxonomy" id="1070528"/>
    <lineage>
        <taxon>unclassified sequences</taxon>
        <taxon>metagenomes</taxon>
        <taxon>organismal metagenomes</taxon>
    </lineage>
</organism>
<evidence type="ECO:0000313" key="1">
    <source>
        <dbReference type="EMBL" id="QHT86606.1"/>
    </source>
</evidence>
<dbReference type="Gene3D" id="3.30.40.220">
    <property type="match status" value="1"/>
</dbReference>
<sequence>MDLLKPKRKMKLYPRGKLTDTEIRMEEKKIQLQNKWKNDLIEEKIICKKGRCRERKIINIDGNLEVHEQCIRCNEWKALYEFMLRSNYMEVKSSKESINNDIKNPCRYCSKITRNEKMVDNPEQYMIRLLYNYPKLSKEWFQQQIDKNKGLFSSISGLPIYLSSCGSWQVSIQNNCRELEHLPENCEIIALEENIPQHNAIPDLKLAYSELYTNMLNDIICPSSIEDQEKHSKMWENTYKLTPKQSGVLSKSIDNSGKITREYDKERQQKHLKSMFTCDTKASYNRDKNSKRLICENDRIRQSDMFNIGKKQKWRCFISGVKLSINRNSWNYPSLERLDNTLNHTIENTVLICRLLNTSNIAQWSTEKLKYALKNQKLIEIPIEIKYNL</sequence>
<reference evidence="1" key="1">
    <citation type="journal article" date="2020" name="Nature">
        <title>Giant virus diversity and host interactions through global metagenomics.</title>
        <authorList>
            <person name="Schulz F."/>
            <person name="Roux S."/>
            <person name="Paez-Espino D."/>
            <person name="Jungbluth S."/>
            <person name="Walsh D.A."/>
            <person name="Denef V.J."/>
            <person name="McMahon K.D."/>
            <person name="Konstantinidis K.T."/>
            <person name="Eloe-Fadrosh E.A."/>
            <person name="Kyrpides N.C."/>
            <person name="Woyke T."/>
        </authorList>
    </citation>
    <scope>NUCLEOTIDE SEQUENCE</scope>
    <source>
        <strain evidence="1">GVMAG-M-3300023184-186</strain>
    </source>
</reference>